<reference evidence="2 3" key="1">
    <citation type="submission" date="2017-04" db="EMBL/GenBank/DDBJ databases">
        <title>Genome Sequence of the Model Brown-Rot Fungus Postia placenta SB12.</title>
        <authorList>
            <consortium name="DOE Joint Genome Institute"/>
            <person name="Gaskell J."/>
            <person name="Kersten P."/>
            <person name="Larrondo L.F."/>
            <person name="Canessa P."/>
            <person name="Martinez D."/>
            <person name="Hibbett D."/>
            <person name="Schmoll M."/>
            <person name="Kubicek C.P."/>
            <person name="Martinez A.T."/>
            <person name="Yadav J."/>
            <person name="Master E."/>
            <person name="Magnuson J.K."/>
            <person name="James T."/>
            <person name="Yaver D."/>
            <person name="Berka R."/>
            <person name="Labutti K."/>
            <person name="Lipzen A."/>
            <person name="Aerts A."/>
            <person name="Barry K."/>
            <person name="Henrissat B."/>
            <person name="Blanchette R."/>
            <person name="Grigoriev I."/>
            <person name="Cullen D."/>
        </authorList>
    </citation>
    <scope>NUCLEOTIDE SEQUENCE [LARGE SCALE GENOMIC DNA]</scope>
    <source>
        <strain evidence="2 3">MAD-698-R-SB12</strain>
    </source>
</reference>
<gene>
    <name evidence="2" type="ORF">POSPLADRAFT_1032301</name>
</gene>
<dbReference type="GeneID" id="36321794"/>
<dbReference type="EMBL" id="KZ110593">
    <property type="protein sequence ID" value="OSX65608.1"/>
    <property type="molecule type" value="Genomic_DNA"/>
</dbReference>
<dbReference type="RefSeq" id="XP_024342402.1">
    <property type="nucleotide sequence ID" value="XM_024476843.1"/>
</dbReference>
<proteinExistence type="predicted"/>
<feature type="region of interest" description="Disordered" evidence="1">
    <location>
        <begin position="96"/>
        <end position="176"/>
    </location>
</feature>
<accession>A0A1X6NAD1</accession>
<sequence>MSTATPTVLPRSPLFPHLLPKPPQPHTTPLPRHDQRVGRFNSRRDLQREMDDLSDEEEEFDDIASELRSRGYNFLIPIGRLFTQHEEKNDASVAYLVLDNEGSDDSDESESSEESPSAMEDEENESAEEDLDADMDDMDAANATGETVDVSTDEYGQGSSEAGDEDEEEEEPSSDL</sequence>
<evidence type="ECO:0000256" key="1">
    <source>
        <dbReference type="SAM" id="MobiDB-lite"/>
    </source>
</evidence>
<protein>
    <submittedName>
        <fullName evidence="2">Uncharacterized protein</fullName>
    </submittedName>
</protein>
<dbReference type="AlphaFoldDB" id="A0A1X6NAD1"/>
<dbReference type="Proteomes" id="UP000194127">
    <property type="component" value="Unassembled WGS sequence"/>
</dbReference>
<dbReference type="OrthoDB" id="3267661at2759"/>
<keyword evidence="3" id="KW-1185">Reference proteome</keyword>
<organism evidence="2 3">
    <name type="scientific">Postia placenta MAD-698-R-SB12</name>
    <dbReference type="NCBI Taxonomy" id="670580"/>
    <lineage>
        <taxon>Eukaryota</taxon>
        <taxon>Fungi</taxon>
        <taxon>Dikarya</taxon>
        <taxon>Basidiomycota</taxon>
        <taxon>Agaricomycotina</taxon>
        <taxon>Agaricomycetes</taxon>
        <taxon>Polyporales</taxon>
        <taxon>Adustoporiaceae</taxon>
        <taxon>Rhodonia</taxon>
    </lineage>
</organism>
<name>A0A1X6NAD1_9APHY</name>
<feature type="compositionally biased region" description="Pro residues" evidence="1">
    <location>
        <begin position="19"/>
        <end position="28"/>
    </location>
</feature>
<feature type="compositionally biased region" description="Acidic residues" evidence="1">
    <location>
        <begin position="162"/>
        <end position="176"/>
    </location>
</feature>
<evidence type="ECO:0000313" key="3">
    <source>
        <dbReference type="Proteomes" id="UP000194127"/>
    </source>
</evidence>
<dbReference type="STRING" id="670580.A0A1X6NAD1"/>
<evidence type="ECO:0000313" key="2">
    <source>
        <dbReference type="EMBL" id="OSX65608.1"/>
    </source>
</evidence>
<feature type="region of interest" description="Disordered" evidence="1">
    <location>
        <begin position="1"/>
        <end position="35"/>
    </location>
</feature>
<feature type="compositionally biased region" description="Acidic residues" evidence="1">
    <location>
        <begin position="101"/>
        <end position="139"/>
    </location>
</feature>